<name>A0AAX6ERJ3_IRIPA</name>
<dbReference type="AlphaFoldDB" id="A0AAX6ERJ3"/>
<keyword evidence="4" id="KW-1185">Reference proteome</keyword>
<evidence type="ECO:0000313" key="3">
    <source>
        <dbReference type="EMBL" id="KAJ6806694.1"/>
    </source>
</evidence>
<sequence length="139" mass="15774">MSGLEVRSGFGVCRFWPTTGGRFEYFYSRGESSPLLYPRYMANTQSSRAKAWSHIVPKQRPTSFERAKAWSHSTPKRRPSVDGKNAAGGMRKTRSTKLDRTYVSLLLESECGSSSTQYCSSRKAKIGIKSILFHWITCY</sequence>
<protein>
    <submittedName>
        <fullName evidence="3">Calmodulin-binding protein 60 C-like</fullName>
    </submittedName>
</protein>
<dbReference type="Proteomes" id="UP001140949">
    <property type="component" value="Unassembled WGS sequence"/>
</dbReference>
<comment type="caution">
    <text evidence="3">The sequence shown here is derived from an EMBL/GenBank/DDBJ whole genome shotgun (WGS) entry which is preliminary data.</text>
</comment>
<reference evidence="3" key="1">
    <citation type="journal article" date="2023" name="GigaByte">
        <title>Genome assembly of the bearded iris, Iris pallida Lam.</title>
        <authorList>
            <person name="Bruccoleri R.E."/>
            <person name="Oakeley E.J."/>
            <person name="Faust A.M.E."/>
            <person name="Altorfer M."/>
            <person name="Dessus-Babus S."/>
            <person name="Burckhardt D."/>
            <person name="Oertli M."/>
            <person name="Naumann U."/>
            <person name="Petersen F."/>
            <person name="Wong J."/>
        </authorList>
    </citation>
    <scope>NUCLEOTIDE SEQUENCE</scope>
    <source>
        <strain evidence="3">GSM-AAB239-AS_SAM_17_03QT</strain>
    </source>
</reference>
<evidence type="ECO:0000256" key="1">
    <source>
        <dbReference type="SAM" id="MobiDB-lite"/>
    </source>
</evidence>
<reference evidence="3" key="2">
    <citation type="submission" date="2023-04" db="EMBL/GenBank/DDBJ databases">
        <authorList>
            <person name="Bruccoleri R.E."/>
            <person name="Oakeley E.J."/>
            <person name="Faust A.-M."/>
            <person name="Dessus-Babus S."/>
            <person name="Altorfer M."/>
            <person name="Burckhardt D."/>
            <person name="Oertli M."/>
            <person name="Naumann U."/>
            <person name="Petersen F."/>
            <person name="Wong J."/>
        </authorList>
    </citation>
    <scope>NUCLEOTIDE SEQUENCE</scope>
    <source>
        <strain evidence="3">GSM-AAB239-AS_SAM_17_03QT</strain>
        <tissue evidence="3">Leaf</tissue>
    </source>
</reference>
<gene>
    <name evidence="3" type="ORF">M6B38_107040</name>
</gene>
<dbReference type="InterPro" id="IPR025064">
    <property type="entry name" value="DUF4005"/>
</dbReference>
<dbReference type="Pfam" id="PF13178">
    <property type="entry name" value="DUF4005"/>
    <property type="match status" value="1"/>
</dbReference>
<evidence type="ECO:0000313" key="4">
    <source>
        <dbReference type="Proteomes" id="UP001140949"/>
    </source>
</evidence>
<evidence type="ECO:0000259" key="2">
    <source>
        <dbReference type="Pfam" id="PF13178"/>
    </source>
</evidence>
<organism evidence="3 4">
    <name type="scientific">Iris pallida</name>
    <name type="common">Sweet iris</name>
    <dbReference type="NCBI Taxonomy" id="29817"/>
    <lineage>
        <taxon>Eukaryota</taxon>
        <taxon>Viridiplantae</taxon>
        <taxon>Streptophyta</taxon>
        <taxon>Embryophyta</taxon>
        <taxon>Tracheophyta</taxon>
        <taxon>Spermatophyta</taxon>
        <taxon>Magnoliopsida</taxon>
        <taxon>Liliopsida</taxon>
        <taxon>Asparagales</taxon>
        <taxon>Iridaceae</taxon>
        <taxon>Iridoideae</taxon>
        <taxon>Irideae</taxon>
        <taxon>Iris</taxon>
    </lineage>
</organism>
<feature type="domain" description="DUF4005" evidence="2">
    <location>
        <begin position="36"/>
        <end position="89"/>
    </location>
</feature>
<feature type="region of interest" description="Disordered" evidence="1">
    <location>
        <begin position="63"/>
        <end position="93"/>
    </location>
</feature>
<dbReference type="EMBL" id="JANAVB010034420">
    <property type="protein sequence ID" value="KAJ6806694.1"/>
    <property type="molecule type" value="Genomic_DNA"/>
</dbReference>
<proteinExistence type="predicted"/>
<accession>A0AAX6ERJ3</accession>